<evidence type="ECO:0000256" key="1">
    <source>
        <dbReference type="RuleBase" id="RU365023"/>
    </source>
</evidence>
<evidence type="ECO:0000313" key="4">
    <source>
        <dbReference type="Proteomes" id="UP000516314"/>
    </source>
</evidence>
<dbReference type="AlphaFoldDB" id="A0A7G2F949"/>
<dbReference type="GO" id="GO:0005576">
    <property type="term" value="C:extracellular region"/>
    <property type="evidence" value="ECO:0007669"/>
    <property type="project" value="InterPro"/>
</dbReference>
<name>A0A7G2F949_ARATH</name>
<evidence type="ECO:0000259" key="2">
    <source>
        <dbReference type="PROSITE" id="PS50843"/>
    </source>
</evidence>
<accession>A0A7G2F949</accession>
<protein>
    <recommendedName>
        <fullName evidence="1">Expansin</fullName>
    </recommendedName>
</protein>
<keyword evidence="1" id="KW-0961">Cell wall biogenesis/degradation</keyword>
<dbReference type="Pfam" id="PF01357">
    <property type="entry name" value="Expansin_C"/>
    <property type="match status" value="1"/>
</dbReference>
<keyword evidence="1" id="KW-0134">Cell wall</keyword>
<keyword evidence="1" id="KW-0964">Secreted</keyword>
<dbReference type="GO" id="GO:0009664">
    <property type="term" value="P:plant-type cell wall organization"/>
    <property type="evidence" value="ECO:0007669"/>
    <property type="project" value="InterPro"/>
</dbReference>
<dbReference type="SUPFAM" id="SSF49590">
    <property type="entry name" value="PHL pollen allergen"/>
    <property type="match status" value="1"/>
</dbReference>
<dbReference type="GO" id="GO:0016020">
    <property type="term" value="C:membrane"/>
    <property type="evidence" value="ECO:0007669"/>
    <property type="project" value="UniProtKB-SubCell"/>
</dbReference>
<dbReference type="PRINTS" id="PR01226">
    <property type="entry name" value="EXPANSIN"/>
</dbReference>
<feature type="signal peptide" evidence="1">
    <location>
        <begin position="1"/>
        <end position="24"/>
    </location>
</feature>
<feature type="domain" description="Expansin-like CBD" evidence="2">
    <location>
        <begin position="165"/>
        <end position="244"/>
    </location>
</feature>
<comment type="similarity">
    <text evidence="1">Belongs to the expansin family. Expansin A subfamily.</text>
</comment>
<dbReference type="Proteomes" id="UP000516314">
    <property type="component" value="Chromosome 4"/>
</dbReference>
<comment type="function">
    <text evidence="1">Causes loosening and extension of plant cell walls by disrupting non-covalent bonding between cellulose microfibrils and matrix glucans. No enzymatic activity has been found.</text>
</comment>
<dbReference type="Gene3D" id="2.60.40.760">
    <property type="entry name" value="Expansin, cellulose-binding-like domain"/>
    <property type="match status" value="1"/>
</dbReference>
<dbReference type="InterPro" id="IPR007118">
    <property type="entry name" value="Expan_Lol_pI"/>
</dbReference>
<sequence length="249" mass="28168">MDSGLQQLALCLFFILCRLFQATAEDDWKIATATLSRDRDGSSSVATGSLFSLSPLFFFLLSSGLTRLIGSDRRRLWVWRSEAEQLCRLQRRPEREAVQQGKQLRSLSRSAVREPHPLVSSRQPLRGGHRHRFLSSQFGTLLRLRRRVKCGRRGGLRFSLSGSSHFFQVLISNVGLDGEVVGVKVKGHTTAWIPMARNWGQNWHSSLDLIGQSLSFEVTLKGGKTIASYDVAPPYWRFGMTYQGKQFHS</sequence>
<reference evidence="3 4" key="1">
    <citation type="submission" date="2020-09" db="EMBL/GenBank/DDBJ databases">
        <authorList>
            <person name="Ashkenazy H."/>
        </authorList>
    </citation>
    <scope>NUCLEOTIDE SEQUENCE [LARGE SCALE GENOMIC DNA]</scope>
    <source>
        <strain evidence="4">cv. Cdm-0</strain>
    </source>
</reference>
<comment type="subcellular location">
    <subcellularLocation>
        <location evidence="1">Secreted</location>
        <location evidence="1">Cell wall</location>
    </subcellularLocation>
    <subcellularLocation>
        <location evidence="1">Membrane</location>
        <topology evidence="1">Peripheral membrane protein</topology>
    </subcellularLocation>
</comment>
<dbReference type="PRINTS" id="PR01225">
    <property type="entry name" value="EXPANSNFAMLY"/>
</dbReference>
<dbReference type="InterPro" id="IPR002963">
    <property type="entry name" value="Expansin"/>
</dbReference>
<dbReference type="PANTHER" id="PTHR31867">
    <property type="entry name" value="EXPANSIN-A15"/>
    <property type="match status" value="1"/>
</dbReference>
<proteinExistence type="inferred from homology"/>
<feature type="chain" id="PRO_5029033374" description="Expansin" evidence="1">
    <location>
        <begin position="25"/>
        <end position="249"/>
    </location>
</feature>
<dbReference type="InterPro" id="IPR036749">
    <property type="entry name" value="Expansin_CBD_sf"/>
</dbReference>
<dbReference type="PROSITE" id="PS50843">
    <property type="entry name" value="EXPANSIN_CBD"/>
    <property type="match status" value="1"/>
</dbReference>
<organism evidence="3 4">
    <name type="scientific">Arabidopsis thaliana</name>
    <name type="common">Mouse-ear cress</name>
    <dbReference type="NCBI Taxonomy" id="3702"/>
    <lineage>
        <taxon>Eukaryota</taxon>
        <taxon>Viridiplantae</taxon>
        <taxon>Streptophyta</taxon>
        <taxon>Embryophyta</taxon>
        <taxon>Tracheophyta</taxon>
        <taxon>Spermatophyta</taxon>
        <taxon>Magnoliopsida</taxon>
        <taxon>eudicotyledons</taxon>
        <taxon>Gunneridae</taxon>
        <taxon>Pentapetalae</taxon>
        <taxon>rosids</taxon>
        <taxon>malvids</taxon>
        <taxon>Brassicales</taxon>
        <taxon>Brassicaceae</taxon>
        <taxon>Camelineae</taxon>
        <taxon>Arabidopsis</taxon>
    </lineage>
</organism>
<gene>
    <name evidence="3" type="ORF">AT9943_LOCUS17831</name>
</gene>
<dbReference type="InterPro" id="IPR007117">
    <property type="entry name" value="Expansin_CBD"/>
</dbReference>
<keyword evidence="1" id="KW-0732">Signal</keyword>
<evidence type="ECO:0000313" key="3">
    <source>
        <dbReference type="EMBL" id="CAD5330283.1"/>
    </source>
</evidence>
<dbReference type="EMBL" id="LR881469">
    <property type="protein sequence ID" value="CAD5330283.1"/>
    <property type="molecule type" value="Genomic_DNA"/>
</dbReference>